<keyword evidence="7" id="KW-1133">Transmembrane helix</keyword>
<comment type="function">
    <text evidence="1">Mediates high-affinity intracellular uptake of the rare oligo-element molybdenum.</text>
</comment>
<evidence type="ECO:0000256" key="8">
    <source>
        <dbReference type="ARBA" id="ARBA00023065"/>
    </source>
</evidence>
<proteinExistence type="predicted"/>
<dbReference type="PANTHER" id="PTHR23516:SF1">
    <property type="entry name" value="MOLYBDATE-ANION TRANSPORTER"/>
    <property type="match status" value="1"/>
</dbReference>
<dbReference type="CDD" id="cd17487">
    <property type="entry name" value="MFS_MFSD5_like"/>
    <property type="match status" value="1"/>
</dbReference>
<reference evidence="12" key="2">
    <citation type="submission" date="2015-10" db="EMBL/GenBank/DDBJ databases">
        <authorList>
            <person name="Gilbert D.G."/>
        </authorList>
    </citation>
    <scope>NUCLEOTIDE SEQUENCE</scope>
</reference>
<dbReference type="EMBL" id="GDIP01250618">
    <property type="protein sequence ID" value="JAI72783.1"/>
    <property type="molecule type" value="Transcribed_RNA"/>
</dbReference>
<keyword evidence="6" id="KW-0812">Transmembrane</keyword>
<evidence type="ECO:0000313" key="12">
    <source>
        <dbReference type="EMBL" id="JAI72783.1"/>
    </source>
</evidence>
<organism evidence="12">
    <name type="scientific">Daphnia magna</name>
    <dbReference type="NCBI Taxonomy" id="35525"/>
    <lineage>
        <taxon>Eukaryota</taxon>
        <taxon>Metazoa</taxon>
        <taxon>Ecdysozoa</taxon>
        <taxon>Arthropoda</taxon>
        <taxon>Crustacea</taxon>
        <taxon>Branchiopoda</taxon>
        <taxon>Diplostraca</taxon>
        <taxon>Cladocera</taxon>
        <taxon>Anomopoda</taxon>
        <taxon>Daphniidae</taxon>
        <taxon>Daphnia</taxon>
    </lineage>
</organism>
<keyword evidence="9" id="KW-0472">Membrane</keyword>
<dbReference type="SUPFAM" id="SSF103473">
    <property type="entry name" value="MFS general substrate transporter"/>
    <property type="match status" value="1"/>
</dbReference>
<dbReference type="OrthoDB" id="263957at2759"/>
<dbReference type="GO" id="GO:0006811">
    <property type="term" value="P:monoatomic ion transport"/>
    <property type="evidence" value="ECO:0007669"/>
    <property type="project" value="UniProtKB-KW"/>
</dbReference>
<comment type="subcellular location">
    <subcellularLocation>
        <location evidence="2">Cell membrane</location>
        <topology evidence="2">Multi-pass membrane protein</topology>
    </subcellularLocation>
</comment>
<sequence>MNTQNFCYLSLKHCRIQDKMKEFVVTVLGTLVLVCFVAQWIASRTKSHMVASLNPEFKKFQRIFFAPYLLALFSDWLQGPYVYRLYSQYGYAPKEIALLYIVGFAASSTVGTFTGPLADMFGRRRLCLAFCFIYTFCCLTKMSPNFWWLFTGRLFGGVATSILFSTFEAWYVCEHTERNVFPADWISSTFSISTFWNGILAILSGVVADFGADWLNFGPVAPFMTAIPFLIASAILISLTWPENHGSRQFGLGRSFVEGLRTIFNDSAIFLLGLVQSMFESIMYIFVFLWTPILDSAQSTDAWPLGLVFSCFMVCIMIGSSMNTLLLNRNIRPSTILLMSVACSAISMITCAWSTNMQHRLPVISFLAFLLLEISVGMYFPAIGYLRSQVIPESQRASINNVFRVPLNVITCTVLYCLHKNDDSGGNHASGGDQNAFLFNVVLSLVGFVAAMAFSKRYEEKSKTSTDEKNEPLI</sequence>
<dbReference type="GO" id="GO:0015098">
    <property type="term" value="F:molybdate ion transmembrane transporter activity"/>
    <property type="evidence" value="ECO:0007669"/>
    <property type="project" value="InterPro"/>
</dbReference>
<evidence type="ECO:0000256" key="5">
    <source>
        <dbReference type="ARBA" id="ARBA00022475"/>
    </source>
</evidence>
<evidence type="ECO:0000256" key="10">
    <source>
        <dbReference type="ARBA" id="ARBA00030646"/>
    </source>
</evidence>
<keyword evidence="4" id="KW-0813">Transport</keyword>
<dbReference type="InterPro" id="IPR008509">
    <property type="entry name" value="MOT2/MFSD5"/>
</dbReference>
<protein>
    <recommendedName>
        <fullName evidence="3">Molybdate-anion transporter</fullName>
    </recommendedName>
    <alternativeName>
        <fullName evidence="10">Major facilitator superfamily domain-containing protein 5</fullName>
    </alternativeName>
    <alternativeName>
        <fullName evidence="11">Molybdate transporter 2 homolog</fullName>
    </alternativeName>
</protein>
<dbReference type="PANTHER" id="PTHR23516">
    <property type="entry name" value="SAM (S-ADENOSYL METHIONINE) TRANSPORTER"/>
    <property type="match status" value="1"/>
</dbReference>
<accession>A0A0P4WYQ2</accession>
<evidence type="ECO:0000256" key="6">
    <source>
        <dbReference type="ARBA" id="ARBA00022692"/>
    </source>
</evidence>
<evidence type="ECO:0000256" key="7">
    <source>
        <dbReference type="ARBA" id="ARBA00022989"/>
    </source>
</evidence>
<dbReference type="InterPro" id="IPR036259">
    <property type="entry name" value="MFS_trans_sf"/>
</dbReference>
<evidence type="ECO:0000256" key="9">
    <source>
        <dbReference type="ARBA" id="ARBA00023136"/>
    </source>
</evidence>
<reference evidence="12" key="1">
    <citation type="submission" date="2015-10" db="EMBL/GenBank/DDBJ databases">
        <title>Daphnia magna gene sets from two clonal populations assembled and annotated with EvidentialGene.</title>
        <authorList>
            <person name="Gilbert D."/>
            <person name="Podicheti R."/>
            <person name="Orsini L."/>
            <person name="Colbourne J."/>
            <person name="Pfrender M."/>
        </authorList>
    </citation>
    <scope>NUCLEOTIDE SEQUENCE</scope>
</reference>
<dbReference type="AlphaFoldDB" id="A0A0P4WYQ2"/>
<dbReference type="GO" id="GO:0005886">
    <property type="term" value="C:plasma membrane"/>
    <property type="evidence" value="ECO:0007669"/>
    <property type="project" value="UniProtKB-SubCell"/>
</dbReference>
<dbReference type="Pfam" id="PF05631">
    <property type="entry name" value="MFS_5"/>
    <property type="match status" value="1"/>
</dbReference>
<name>A0A0P4WYQ2_9CRUS</name>
<evidence type="ECO:0000256" key="2">
    <source>
        <dbReference type="ARBA" id="ARBA00004651"/>
    </source>
</evidence>
<keyword evidence="8" id="KW-0406">Ion transport</keyword>
<evidence type="ECO:0000256" key="1">
    <source>
        <dbReference type="ARBA" id="ARBA00003019"/>
    </source>
</evidence>
<evidence type="ECO:0000256" key="3">
    <source>
        <dbReference type="ARBA" id="ARBA00021242"/>
    </source>
</evidence>
<dbReference type="Gene3D" id="1.20.1250.20">
    <property type="entry name" value="MFS general substrate transporter like domains"/>
    <property type="match status" value="2"/>
</dbReference>
<evidence type="ECO:0000256" key="4">
    <source>
        <dbReference type="ARBA" id="ARBA00022448"/>
    </source>
</evidence>
<keyword evidence="5" id="KW-1003">Cell membrane</keyword>
<evidence type="ECO:0000256" key="11">
    <source>
        <dbReference type="ARBA" id="ARBA00032555"/>
    </source>
</evidence>